<accession>A0ABQ4XJE2</accession>
<feature type="region of interest" description="Disordered" evidence="4">
    <location>
        <begin position="219"/>
        <end position="242"/>
    </location>
</feature>
<proteinExistence type="predicted"/>
<dbReference type="InterPro" id="IPR002885">
    <property type="entry name" value="PPR_rpt"/>
</dbReference>
<feature type="repeat" description="PPR" evidence="2">
    <location>
        <begin position="936"/>
        <end position="970"/>
    </location>
</feature>
<sequence>MSNLKFVDTHNMVVFLSKPIESKGFEQIVDFLNAHPIRYALTVNPTIYLSCIKQFWSSTVAETINREVQLNALVDGKRIVITETSVRRTLRLADAEGINCFSNSTIFKNLALMGPKTTAWNEFSSTMASVIICLATNQKFNFSKLIFDTMVRNLDNLFGKFLMYPRELTRIDTEIPQSSGPTKHVADEAVHKERGDSLMRATTTAYSLEVEQDSGNINKIQSKATLNEPSSPRTRSGSGPRCQETIGDNIAQTKFENVSTQSYDLLLARGNTLRSGEDSLKLTELMELCTNLQTKVLDLEKKKTTQANEIASLKRRVKKLEKKRSSRTHKLKRLYKVSLSARVESFIDEQSLGKDASKYGRINAIDADEDITLVSVHDMNMSADEEVGEEEVVKVINTAKLIVDAAQVSTAGDKVSTVGAAITVSAATTTTATTVEEITLAQALESLKTTKPKQKGVVIQELDESTTTRTISSQKSQDKIAREKAEKEYEANIALTEVWDDIQAKIEADHELAKRQQAEEQEQFTIEQKSILFKELLEQRRKHFATKRSEEKRNKPPTQAQQRKIIAFKRVNTFVNFRTNLVEDSSKRAGEKLEQESTKKQKVDEDKDISELQSLMKVIPDEEEVAIDVVPLATKPPTIVDWKIHKEGKNGYFKIIRADRSSKMYLVFSHMLKSFDREDLETLWKLVKAKHGSTRPEEGYERVLWGDLKAMFEPHVEDEIWKLQQRKEISPYTTYNYRYAEQEASRRIVGIKSLLNAASITVVLIDVNATQSKLVLLENFNKNYSKCLRLLYKVNATEGVNAASKEVSTAELVKAAPVISISSDSSEESVEVDDESLPGEQLPERHESLAVHDVVVSKWRDKVASRPSSPSGSSPHDTLAPSSEFPLAPVVASTKIRRQLAILIRPVEAIPFGRPLCTHLNGPHARKVFDNMSQRDVFIWNMMIQAYANLGFGNEALVVFKEMCGEGLGVDKFTYMFVLKACSVGSDVIMGRAFHGRVVKCGVEREVGSTGGGRKEKVVVGRRMYGDVMVVEKVVNLGFGDGGGRRVWRGKWDPLVGGRVEKLVVGRRRYGGMMVEEEVE</sequence>
<gene>
    <name evidence="5" type="ORF">Tco_0679481</name>
</gene>
<evidence type="ECO:0000313" key="5">
    <source>
        <dbReference type="EMBL" id="GJS64917.1"/>
    </source>
</evidence>
<dbReference type="NCBIfam" id="TIGR00756">
    <property type="entry name" value="PPR"/>
    <property type="match status" value="1"/>
</dbReference>
<keyword evidence="1" id="KW-0677">Repeat</keyword>
<organism evidence="5 6">
    <name type="scientific">Tanacetum coccineum</name>
    <dbReference type="NCBI Taxonomy" id="301880"/>
    <lineage>
        <taxon>Eukaryota</taxon>
        <taxon>Viridiplantae</taxon>
        <taxon>Streptophyta</taxon>
        <taxon>Embryophyta</taxon>
        <taxon>Tracheophyta</taxon>
        <taxon>Spermatophyta</taxon>
        <taxon>Magnoliopsida</taxon>
        <taxon>eudicotyledons</taxon>
        <taxon>Gunneridae</taxon>
        <taxon>Pentapetalae</taxon>
        <taxon>asterids</taxon>
        <taxon>campanulids</taxon>
        <taxon>Asterales</taxon>
        <taxon>Asteraceae</taxon>
        <taxon>Asteroideae</taxon>
        <taxon>Anthemideae</taxon>
        <taxon>Anthemidinae</taxon>
        <taxon>Tanacetum</taxon>
    </lineage>
</organism>
<dbReference type="Pfam" id="PF13041">
    <property type="entry name" value="PPR_2"/>
    <property type="match status" value="1"/>
</dbReference>
<evidence type="ECO:0000313" key="6">
    <source>
        <dbReference type="Proteomes" id="UP001151760"/>
    </source>
</evidence>
<feature type="region of interest" description="Disordered" evidence="4">
    <location>
        <begin position="586"/>
        <end position="605"/>
    </location>
</feature>
<dbReference type="InterPro" id="IPR046960">
    <property type="entry name" value="PPR_At4g14850-like_plant"/>
</dbReference>
<dbReference type="Gene3D" id="1.25.40.10">
    <property type="entry name" value="Tetratricopeptide repeat domain"/>
    <property type="match status" value="1"/>
</dbReference>
<protein>
    <submittedName>
        <fullName evidence="5">Retrovirus-related pol polyprotein from transposon TNT 1-94</fullName>
    </submittedName>
</protein>
<feature type="coiled-coil region" evidence="3">
    <location>
        <begin position="282"/>
        <end position="330"/>
    </location>
</feature>
<evidence type="ECO:0000256" key="3">
    <source>
        <dbReference type="SAM" id="Coils"/>
    </source>
</evidence>
<dbReference type="PROSITE" id="PS51375">
    <property type="entry name" value="PPR"/>
    <property type="match status" value="1"/>
</dbReference>
<keyword evidence="3" id="KW-0175">Coiled coil</keyword>
<dbReference type="PANTHER" id="PTHR47926">
    <property type="entry name" value="PENTATRICOPEPTIDE REPEAT-CONTAINING PROTEIN"/>
    <property type="match status" value="1"/>
</dbReference>
<evidence type="ECO:0000256" key="1">
    <source>
        <dbReference type="ARBA" id="ARBA00022737"/>
    </source>
</evidence>
<feature type="compositionally biased region" description="Polar residues" evidence="4">
    <location>
        <begin position="219"/>
        <end position="228"/>
    </location>
</feature>
<name>A0ABQ4XJE2_9ASTR</name>
<reference evidence="5" key="2">
    <citation type="submission" date="2022-01" db="EMBL/GenBank/DDBJ databases">
        <authorList>
            <person name="Yamashiro T."/>
            <person name="Shiraishi A."/>
            <person name="Satake H."/>
            <person name="Nakayama K."/>
        </authorList>
    </citation>
    <scope>NUCLEOTIDE SEQUENCE</scope>
</reference>
<dbReference type="Proteomes" id="UP001151760">
    <property type="component" value="Unassembled WGS sequence"/>
</dbReference>
<evidence type="ECO:0000256" key="2">
    <source>
        <dbReference type="PROSITE-ProRule" id="PRU00708"/>
    </source>
</evidence>
<feature type="compositionally biased region" description="Low complexity" evidence="4">
    <location>
        <begin position="229"/>
        <end position="241"/>
    </location>
</feature>
<evidence type="ECO:0000256" key="4">
    <source>
        <dbReference type="SAM" id="MobiDB-lite"/>
    </source>
</evidence>
<reference evidence="5" key="1">
    <citation type="journal article" date="2022" name="Int. J. Mol. Sci.">
        <title>Draft Genome of Tanacetum Coccineum: Genomic Comparison of Closely Related Tanacetum-Family Plants.</title>
        <authorList>
            <person name="Yamashiro T."/>
            <person name="Shiraishi A."/>
            <person name="Nakayama K."/>
            <person name="Satake H."/>
        </authorList>
    </citation>
    <scope>NUCLEOTIDE SEQUENCE</scope>
</reference>
<dbReference type="InterPro" id="IPR011990">
    <property type="entry name" value="TPR-like_helical_dom_sf"/>
</dbReference>
<comment type="caution">
    <text evidence="5">The sequence shown here is derived from an EMBL/GenBank/DDBJ whole genome shotgun (WGS) entry which is preliminary data.</text>
</comment>
<dbReference type="EMBL" id="BQNB010009538">
    <property type="protein sequence ID" value="GJS64917.1"/>
    <property type="molecule type" value="Genomic_DNA"/>
</dbReference>
<keyword evidence="6" id="KW-1185">Reference proteome</keyword>